<dbReference type="PANTHER" id="PTHR20857:SF15">
    <property type="entry name" value="THIAMINE-PHOSPHATE SYNTHASE"/>
    <property type="match status" value="1"/>
</dbReference>
<dbReference type="InterPro" id="IPR036206">
    <property type="entry name" value="ThiamineP_synth_sf"/>
</dbReference>
<feature type="domain" description="Thiamine phosphate synthase/TenI" evidence="3">
    <location>
        <begin position="17"/>
        <end position="173"/>
    </location>
</feature>
<comment type="pathway">
    <text evidence="1">Cofactor biosynthesis; thiamine diphosphate biosynthesis.</text>
</comment>
<dbReference type="Proteomes" id="UP000824246">
    <property type="component" value="Unassembled WGS sequence"/>
</dbReference>
<dbReference type="InterPro" id="IPR022998">
    <property type="entry name" value="ThiamineP_synth_TenI"/>
</dbReference>
<accession>A0A9D1VS53</accession>
<evidence type="ECO:0000256" key="2">
    <source>
        <dbReference type="ARBA" id="ARBA00022977"/>
    </source>
</evidence>
<comment type="caution">
    <text evidence="4">The sequence shown here is derived from an EMBL/GenBank/DDBJ whole genome shotgun (WGS) entry which is preliminary data.</text>
</comment>
<gene>
    <name evidence="4" type="ORF">H9982_04150</name>
</gene>
<dbReference type="GO" id="GO:0005737">
    <property type="term" value="C:cytoplasm"/>
    <property type="evidence" value="ECO:0007669"/>
    <property type="project" value="TreeGrafter"/>
</dbReference>
<dbReference type="GO" id="GO:0004789">
    <property type="term" value="F:thiamine-phosphate diphosphorylase activity"/>
    <property type="evidence" value="ECO:0007669"/>
    <property type="project" value="TreeGrafter"/>
</dbReference>
<dbReference type="Gene3D" id="3.20.20.70">
    <property type="entry name" value="Aldolase class I"/>
    <property type="match status" value="1"/>
</dbReference>
<evidence type="ECO:0000313" key="4">
    <source>
        <dbReference type="EMBL" id="HIX45392.1"/>
    </source>
</evidence>
<evidence type="ECO:0000259" key="3">
    <source>
        <dbReference type="Pfam" id="PF02581"/>
    </source>
</evidence>
<reference evidence="4" key="2">
    <citation type="submission" date="2021-04" db="EMBL/GenBank/DDBJ databases">
        <authorList>
            <person name="Gilroy R."/>
        </authorList>
    </citation>
    <scope>NUCLEOTIDE SEQUENCE</scope>
    <source>
        <strain evidence="4">ChiHjej12B11-16260</strain>
    </source>
</reference>
<organism evidence="4 5">
    <name type="scientific">Candidatus Barnesiella excrementipullorum</name>
    <dbReference type="NCBI Taxonomy" id="2838479"/>
    <lineage>
        <taxon>Bacteria</taxon>
        <taxon>Pseudomonadati</taxon>
        <taxon>Bacteroidota</taxon>
        <taxon>Bacteroidia</taxon>
        <taxon>Bacteroidales</taxon>
        <taxon>Barnesiellaceae</taxon>
        <taxon>Barnesiella</taxon>
    </lineage>
</organism>
<name>A0A9D1VS53_9BACT</name>
<protein>
    <submittedName>
        <fullName evidence="4">Thiamine phosphate synthase</fullName>
    </submittedName>
</protein>
<keyword evidence="2" id="KW-0784">Thiamine biosynthesis</keyword>
<evidence type="ECO:0000256" key="1">
    <source>
        <dbReference type="ARBA" id="ARBA00004948"/>
    </source>
</evidence>
<sequence>MAWLIGITDAKMLPGEGRLIEAALAGGADYVHIRKPGASDDDVRRLLLGIAPAYRHRLVLHDCYALASEYGLRGIHVNGRHSDAEAAGCRLVSRGCHTLDEVASEKGKYDYLFLSPIYDSISKPGYRAAFDPATLQEAARAGIIDSKVVALGGITPGNAAEAMGYGFGGVAVLGYLWRDPQADAVEKAAARLRACMAARE</sequence>
<dbReference type="InterPro" id="IPR013785">
    <property type="entry name" value="Aldolase_TIM"/>
</dbReference>
<dbReference type="EMBL" id="DXFB01000112">
    <property type="protein sequence ID" value="HIX45392.1"/>
    <property type="molecule type" value="Genomic_DNA"/>
</dbReference>
<dbReference type="CDD" id="cd00564">
    <property type="entry name" value="TMP_TenI"/>
    <property type="match status" value="1"/>
</dbReference>
<evidence type="ECO:0000313" key="5">
    <source>
        <dbReference type="Proteomes" id="UP000824246"/>
    </source>
</evidence>
<dbReference type="Pfam" id="PF02581">
    <property type="entry name" value="TMP-TENI"/>
    <property type="match status" value="1"/>
</dbReference>
<proteinExistence type="predicted"/>
<reference evidence="4" key="1">
    <citation type="journal article" date="2021" name="PeerJ">
        <title>Extensive microbial diversity within the chicken gut microbiome revealed by metagenomics and culture.</title>
        <authorList>
            <person name="Gilroy R."/>
            <person name="Ravi A."/>
            <person name="Getino M."/>
            <person name="Pursley I."/>
            <person name="Horton D.L."/>
            <person name="Alikhan N.F."/>
            <person name="Baker D."/>
            <person name="Gharbi K."/>
            <person name="Hall N."/>
            <person name="Watson M."/>
            <person name="Adriaenssens E.M."/>
            <person name="Foster-Nyarko E."/>
            <person name="Jarju S."/>
            <person name="Secka A."/>
            <person name="Antonio M."/>
            <person name="Oren A."/>
            <person name="Chaudhuri R.R."/>
            <person name="La Ragione R."/>
            <person name="Hildebrand F."/>
            <person name="Pallen M.J."/>
        </authorList>
    </citation>
    <scope>NUCLEOTIDE SEQUENCE</scope>
    <source>
        <strain evidence="4">ChiHjej12B11-16260</strain>
    </source>
</reference>
<dbReference type="PANTHER" id="PTHR20857">
    <property type="entry name" value="THIAMINE-PHOSPHATE PYROPHOSPHORYLASE"/>
    <property type="match status" value="1"/>
</dbReference>
<dbReference type="SUPFAM" id="SSF51391">
    <property type="entry name" value="Thiamin phosphate synthase"/>
    <property type="match status" value="1"/>
</dbReference>
<dbReference type="GO" id="GO:0009228">
    <property type="term" value="P:thiamine biosynthetic process"/>
    <property type="evidence" value="ECO:0007669"/>
    <property type="project" value="UniProtKB-KW"/>
</dbReference>
<dbReference type="AlphaFoldDB" id="A0A9D1VS53"/>